<sequence length="94" mass="10456">MSLEKASQSLKIEGFTQHGVNRAIQREINPQNILDTLKNPIKINDIKIDAYGRASQRFIGAKAEVVINPETRRIISVNATSSRKVDKLLNAGNK</sequence>
<dbReference type="EMBL" id="CCEJ010000011">
    <property type="protein sequence ID" value="CDR35011.1"/>
    <property type="molecule type" value="Genomic_DNA"/>
</dbReference>
<protein>
    <submittedName>
        <fullName evidence="1">Uncharacterized protein</fullName>
    </submittedName>
</protein>
<dbReference type="STRING" id="1437425.CSEC_2205"/>
<evidence type="ECO:0000313" key="2">
    <source>
        <dbReference type="Proteomes" id="UP000031552"/>
    </source>
</evidence>
<evidence type="ECO:0000313" key="1">
    <source>
        <dbReference type="EMBL" id="CDR35011.1"/>
    </source>
</evidence>
<dbReference type="Proteomes" id="UP000031552">
    <property type="component" value="Unassembled WGS sequence"/>
</dbReference>
<name>A0A090D0X6_9BACT</name>
<gene>
    <name evidence="1" type="ORF">CSEC_2205</name>
</gene>
<reference evidence="1" key="1">
    <citation type="submission" date="2013-12" db="EMBL/GenBank/DDBJ databases">
        <authorList>
            <person name="Linke B."/>
        </authorList>
    </citation>
    <scope>NUCLEOTIDE SEQUENCE [LARGE SCALE GENOMIC DNA]</scope>
    <source>
        <strain evidence="1">CRIB-18</strain>
    </source>
</reference>
<organism evidence="1 2">
    <name type="scientific">Candidatus Criblamydia sequanensis CRIB-18</name>
    <dbReference type="NCBI Taxonomy" id="1437425"/>
    <lineage>
        <taxon>Bacteria</taxon>
        <taxon>Pseudomonadati</taxon>
        <taxon>Chlamydiota</taxon>
        <taxon>Chlamydiia</taxon>
        <taxon>Parachlamydiales</taxon>
        <taxon>Candidatus Criblamydiaceae</taxon>
        <taxon>Candidatus Criblamydia</taxon>
    </lineage>
</organism>
<reference evidence="1" key="2">
    <citation type="submission" date="2014-09" db="EMBL/GenBank/DDBJ databases">
        <title>Criblamydia sequanensis harbors a mega-plasmid encoding arsenite resistance.</title>
        <authorList>
            <person name="Bertelli C."/>
            <person name="Goesmann A."/>
            <person name="Greub G."/>
        </authorList>
    </citation>
    <scope>NUCLEOTIDE SEQUENCE [LARGE SCALE GENOMIC DNA]</scope>
    <source>
        <strain evidence="1">CRIB-18</strain>
    </source>
</reference>
<accession>A0A090D0X6</accession>
<dbReference type="eggNOG" id="COG3209">
    <property type="taxonomic scope" value="Bacteria"/>
</dbReference>
<dbReference type="AlphaFoldDB" id="A0A090D0X6"/>
<proteinExistence type="predicted"/>
<keyword evidence="2" id="KW-1185">Reference proteome</keyword>
<comment type="caution">
    <text evidence="1">The sequence shown here is derived from an EMBL/GenBank/DDBJ whole genome shotgun (WGS) entry which is preliminary data.</text>
</comment>